<feature type="compositionally biased region" description="Basic and acidic residues" evidence="2">
    <location>
        <begin position="259"/>
        <end position="268"/>
    </location>
</feature>
<feature type="compositionally biased region" description="Polar residues" evidence="2">
    <location>
        <begin position="943"/>
        <end position="964"/>
    </location>
</feature>
<protein>
    <recommendedName>
        <fullName evidence="5">GRIP domain-containing protein</fullName>
    </recommendedName>
</protein>
<feature type="region of interest" description="Disordered" evidence="2">
    <location>
        <begin position="49"/>
        <end position="72"/>
    </location>
</feature>
<feature type="coiled-coil region" evidence="1">
    <location>
        <begin position="98"/>
        <end position="132"/>
    </location>
</feature>
<evidence type="ECO:0000313" key="3">
    <source>
        <dbReference type="EMBL" id="KAJ8908271.1"/>
    </source>
</evidence>
<evidence type="ECO:0000256" key="2">
    <source>
        <dbReference type="SAM" id="MobiDB-lite"/>
    </source>
</evidence>
<proteinExistence type="predicted"/>
<dbReference type="Proteomes" id="UP001157974">
    <property type="component" value="Unassembled WGS sequence"/>
</dbReference>
<feature type="coiled-coil region" evidence="1">
    <location>
        <begin position="308"/>
        <end position="500"/>
    </location>
</feature>
<reference evidence="3 4" key="1">
    <citation type="journal article" date="2023" name="Nat. Commun.">
        <title>Origin of minicircular mitochondrial genomes in red algae.</title>
        <authorList>
            <person name="Lee Y."/>
            <person name="Cho C.H."/>
            <person name="Lee Y.M."/>
            <person name="Park S.I."/>
            <person name="Yang J.H."/>
            <person name="West J.A."/>
            <person name="Bhattacharya D."/>
            <person name="Yoon H.S."/>
        </authorList>
    </citation>
    <scope>NUCLEOTIDE SEQUENCE [LARGE SCALE GENOMIC DNA]</scope>
    <source>
        <strain evidence="3 4">CCMP1338</strain>
        <tissue evidence="3">Whole cell</tissue>
    </source>
</reference>
<dbReference type="EMBL" id="JAMWBK010000002">
    <property type="protein sequence ID" value="KAJ8908271.1"/>
    <property type="molecule type" value="Genomic_DNA"/>
</dbReference>
<sequence length="994" mass="111812">MLGGRFSKFKERASELYQVALETAAAEEENEKCEAELARKKAAEVFGRGTENVTQESGLERDEGLHRSADEIDSDVVVHSPVDSDRLTVVSLTGGSDSELLRKRVERLESELALKADELLEVEKKLKRAEQNGINSNRIPTSKDPDGNLQAMQALLSQKESELHMLDVERKNFKREVNSLEKLVESKDKEVKAARSDLEELTDEFVGMQNKLEDAEARLLRAGGALSDQSSPPQFLSGAELSPRLASLQKEVRILEKERDDAKERASKASELAQITSEESDSILKERDVALAKLREAQIRAEESYVIAENAREGLLQAEKLIEEKTQEVELAQAALKSVQSGVIPGEESRAVDENSLMEKEAEIQDLHRKLGEAEGKIETLSNDKKDVTAYLQTARRDRDRIANELEVTQAQIEDFGTELRGRESEIGKHKMLIEEIQQEKNHLMQKEAELMDQVSSLRAAAEELEATKARASKSEERLKADLESSYEEVERVKQNLLESSTRAGVQLRELESSGRENLELKDELLKLKMSGKDMTRRLEEEIASAAEAEEKVKTQSRMVESSAQEIKELKEQIIKLRSEVEDLGKRLQAETSISDQLKDKLYNSDQELAEASLELQRMRAQMSEGADAKAEEERLLKELESSKAMVSALENQATESLADSQRAAGDLEMEKSMAAELELQLKTARDQILDLGKELEIARSRTDSKSADLVAKLRNDLETEKKIAEAKHLALARAMDDVLELKNQLERGGSISQEQSGEMNNEASQDESERLAAELEVERQRSEQLAIEVESRKSELLEVGLELNNSRTARNVLDDKLHEAESRFSALVLESEKQTAAVAASRAERDSHISALQQQIQELEGHLLDERERRDVLREGPGETEQDRVADLNLRLEEADHSRKRMEARIQFLGEELHRTQATLDQERVRGDENELAAARARRSLQENVVVTPSPRRATSTPDDSKSLTLGQMLRRLVQEDRGSNVDEESLVFERLI</sequence>
<dbReference type="Gene3D" id="1.10.287.1490">
    <property type="match status" value="1"/>
</dbReference>
<keyword evidence="4" id="KW-1185">Reference proteome</keyword>
<feature type="region of interest" description="Disordered" evidence="2">
    <location>
        <begin position="941"/>
        <end position="964"/>
    </location>
</feature>
<feature type="coiled-coil region" evidence="1">
    <location>
        <begin position="850"/>
        <end position="920"/>
    </location>
</feature>
<evidence type="ECO:0008006" key="5">
    <source>
        <dbReference type="Google" id="ProtNLM"/>
    </source>
</evidence>
<gene>
    <name evidence="3" type="ORF">NDN08_008362</name>
</gene>
<evidence type="ECO:0000256" key="1">
    <source>
        <dbReference type="SAM" id="Coils"/>
    </source>
</evidence>
<feature type="compositionally biased region" description="Basic and acidic residues" evidence="2">
    <location>
        <begin position="58"/>
        <end position="70"/>
    </location>
</feature>
<keyword evidence="1" id="KW-0175">Coiled coil</keyword>
<name>A0AAV8V0C3_9RHOD</name>
<organism evidence="3 4">
    <name type="scientific">Rhodosorus marinus</name>
    <dbReference type="NCBI Taxonomy" id="101924"/>
    <lineage>
        <taxon>Eukaryota</taxon>
        <taxon>Rhodophyta</taxon>
        <taxon>Stylonematophyceae</taxon>
        <taxon>Stylonematales</taxon>
        <taxon>Stylonemataceae</taxon>
        <taxon>Rhodosorus</taxon>
    </lineage>
</organism>
<feature type="coiled-coil region" evidence="1">
    <location>
        <begin position="156"/>
        <end position="218"/>
    </location>
</feature>
<feature type="region of interest" description="Disordered" evidence="2">
    <location>
        <begin position="748"/>
        <end position="772"/>
    </location>
</feature>
<dbReference type="AlphaFoldDB" id="A0AAV8V0C3"/>
<accession>A0AAV8V0C3</accession>
<evidence type="ECO:0000313" key="4">
    <source>
        <dbReference type="Proteomes" id="UP001157974"/>
    </source>
</evidence>
<feature type="compositionally biased region" description="Polar residues" evidence="2">
    <location>
        <begin position="751"/>
        <end position="764"/>
    </location>
</feature>
<feature type="coiled-coil region" evidence="1">
    <location>
        <begin position="532"/>
        <end position="702"/>
    </location>
</feature>
<comment type="caution">
    <text evidence="3">The sequence shown here is derived from an EMBL/GenBank/DDBJ whole genome shotgun (WGS) entry which is preliminary data.</text>
</comment>
<feature type="region of interest" description="Disordered" evidence="2">
    <location>
        <begin position="259"/>
        <end position="278"/>
    </location>
</feature>